<dbReference type="Gene3D" id="1.25.40.10">
    <property type="entry name" value="Tetratricopeptide repeat domain"/>
    <property type="match status" value="1"/>
</dbReference>
<evidence type="ECO:0000313" key="2">
    <source>
        <dbReference type="EMBL" id="MFC4634682.1"/>
    </source>
</evidence>
<proteinExistence type="predicted"/>
<dbReference type="SUPFAM" id="SSF48452">
    <property type="entry name" value="TPR-like"/>
    <property type="match status" value="1"/>
</dbReference>
<sequence length="244" mass="27280">MDEETLLLFDDYLQGALSPEAKKTFESRLKTEPALNDAFIIFRDVNQHLSHHLSEERAAFKDTLKTVADQHLDTSVAPKKPVKVIRFNPWKYAIAAAVIVLIGLTFMFSSGDPLYADYAFNESISLVERDGEGTAFAKAETAFNAKEYQEAITYFNAILASDDANAEVQYYKGIALVEVEKYDEADAIFSQLADGNTLYKHKATWYGALSKLKQGDKQACKQLLEKIPAGAEDHEVAQELLKKL</sequence>
<keyword evidence="1" id="KW-0472">Membrane</keyword>
<name>A0ABV9HWZ2_9FLAO</name>
<comment type="caution">
    <text evidence="2">The sequence shown here is derived from an EMBL/GenBank/DDBJ whole genome shotgun (WGS) entry which is preliminary data.</text>
</comment>
<dbReference type="EMBL" id="JBHSFV010000007">
    <property type="protein sequence ID" value="MFC4634682.1"/>
    <property type="molecule type" value="Genomic_DNA"/>
</dbReference>
<organism evidence="2 3">
    <name type="scientific">Dokdonia ponticola</name>
    <dbReference type="NCBI Taxonomy" id="2041041"/>
    <lineage>
        <taxon>Bacteria</taxon>
        <taxon>Pseudomonadati</taxon>
        <taxon>Bacteroidota</taxon>
        <taxon>Flavobacteriia</taxon>
        <taxon>Flavobacteriales</taxon>
        <taxon>Flavobacteriaceae</taxon>
        <taxon>Dokdonia</taxon>
    </lineage>
</organism>
<keyword evidence="3" id="KW-1185">Reference proteome</keyword>
<evidence type="ECO:0000313" key="3">
    <source>
        <dbReference type="Proteomes" id="UP001596043"/>
    </source>
</evidence>
<gene>
    <name evidence="2" type="ORF">ACFO3O_12230</name>
</gene>
<keyword evidence="1" id="KW-0812">Transmembrane</keyword>
<dbReference type="Proteomes" id="UP001596043">
    <property type="component" value="Unassembled WGS sequence"/>
</dbReference>
<feature type="transmembrane region" description="Helical" evidence="1">
    <location>
        <begin position="89"/>
        <end position="108"/>
    </location>
</feature>
<reference evidence="3" key="1">
    <citation type="journal article" date="2019" name="Int. J. Syst. Evol. Microbiol.">
        <title>The Global Catalogue of Microorganisms (GCM) 10K type strain sequencing project: providing services to taxonomists for standard genome sequencing and annotation.</title>
        <authorList>
            <consortium name="The Broad Institute Genomics Platform"/>
            <consortium name="The Broad Institute Genome Sequencing Center for Infectious Disease"/>
            <person name="Wu L."/>
            <person name="Ma J."/>
        </authorList>
    </citation>
    <scope>NUCLEOTIDE SEQUENCE [LARGE SCALE GENOMIC DNA]</scope>
    <source>
        <strain evidence="3">YJ-61-S</strain>
    </source>
</reference>
<accession>A0ABV9HWZ2</accession>
<evidence type="ECO:0000256" key="1">
    <source>
        <dbReference type="SAM" id="Phobius"/>
    </source>
</evidence>
<protein>
    <submittedName>
        <fullName evidence="2">Tol-pal system YbgF family protein</fullName>
    </submittedName>
</protein>
<dbReference type="RefSeq" id="WP_379979180.1">
    <property type="nucleotide sequence ID" value="NZ_JBHSFV010000007.1"/>
</dbReference>
<dbReference type="InterPro" id="IPR011990">
    <property type="entry name" value="TPR-like_helical_dom_sf"/>
</dbReference>
<keyword evidence="1" id="KW-1133">Transmembrane helix</keyword>